<evidence type="ECO:0000313" key="1">
    <source>
        <dbReference type="EMBL" id="OCS82267.1"/>
    </source>
</evidence>
<keyword evidence="2" id="KW-1185">Reference proteome</keyword>
<dbReference type="RefSeq" id="WP_066548594.1">
    <property type="nucleotide sequence ID" value="NZ_MASJ01000042.1"/>
</dbReference>
<sequence>MKKYHVTSHYSEKETFNMLIEAESIDQVIEEVQTMITSNNFYRNKFDDEAEVYFMGAVKYVKIKEEK</sequence>
<gene>
    <name evidence="1" type="ORF">A6M13_07475</name>
</gene>
<dbReference type="AlphaFoldDB" id="A0A1C0Y511"/>
<proteinExistence type="predicted"/>
<accession>A0A1C0Y511</accession>
<evidence type="ECO:0008006" key="3">
    <source>
        <dbReference type="Google" id="ProtNLM"/>
    </source>
</evidence>
<name>A0A1C0Y511_9BACL</name>
<protein>
    <recommendedName>
        <fullName evidence="3">DUF3906 domain-containing protein</fullName>
    </recommendedName>
</protein>
<organism evidence="1 2">
    <name type="scientific">Caryophanon tenue</name>
    <dbReference type="NCBI Taxonomy" id="33978"/>
    <lineage>
        <taxon>Bacteria</taxon>
        <taxon>Bacillati</taxon>
        <taxon>Bacillota</taxon>
        <taxon>Bacilli</taxon>
        <taxon>Bacillales</taxon>
        <taxon>Caryophanaceae</taxon>
        <taxon>Caryophanon</taxon>
    </lineage>
</organism>
<dbReference type="EMBL" id="MASJ01000042">
    <property type="protein sequence ID" value="OCS82267.1"/>
    <property type="molecule type" value="Genomic_DNA"/>
</dbReference>
<reference evidence="1 2" key="1">
    <citation type="submission" date="2016-07" db="EMBL/GenBank/DDBJ databases">
        <title>Caryophanon tenue genome sequencing.</title>
        <authorList>
            <person name="Verma A."/>
            <person name="Pal Y."/>
            <person name="Krishnamurthi S."/>
        </authorList>
    </citation>
    <scope>NUCLEOTIDE SEQUENCE [LARGE SCALE GENOMIC DNA]</scope>
    <source>
        <strain evidence="1 2">DSM 14152</strain>
    </source>
</reference>
<dbReference type="Proteomes" id="UP000093199">
    <property type="component" value="Unassembled WGS sequence"/>
</dbReference>
<dbReference type="STRING" id="33978.A6M13_07475"/>
<comment type="caution">
    <text evidence="1">The sequence shown here is derived from an EMBL/GenBank/DDBJ whole genome shotgun (WGS) entry which is preliminary data.</text>
</comment>
<evidence type="ECO:0000313" key="2">
    <source>
        <dbReference type="Proteomes" id="UP000093199"/>
    </source>
</evidence>